<name>G9EJW0_9GAMM</name>
<sequence>MYSIWKLFDTFLLFKLHREKAVNKATQNKLNSKYPHS</sequence>
<dbReference type="Proteomes" id="UP000002770">
    <property type="component" value="Unassembled WGS sequence"/>
</dbReference>
<evidence type="ECO:0000313" key="1">
    <source>
        <dbReference type="EMBL" id="EHL32520.1"/>
    </source>
</evidence>
<dbReference type="InParanoid" id="G9EJW0"/>
<organism evidence="1 2">
    <name type="scientific">Legionella drancourtii LLAP12</name>
    <dbReference type="NCBI Taxonomy" id="658187"/>
    <lineage>
        <taxon>Bacteria</taxon>
        <taxon>Pseudomonadati</taxon>
        <taxon>Pseudomonadota</taxon>
        <taxon>Gammaproteobacteria</taxon>
        <taxon>Legionellales</taxon>
        <taxon>Legionellaceae</taxon>
        <taxon>Legionella</taxon>
    </lineage>
</organism>
<dbReference type="EMBL" id="JH413798">
    <property type="protein sequence ID" value="EHL32520.1"/>
    <property type="molecule type" value="Genomic_DNA"/>
</dbReference>
<protein>
    <submittedName>
        <fullName evidence="1">Uncharacterized protein</fullName>
    </submittedName>
</protein>
<keyword evidence="2" id="KW-1185">Reference proteome</keyword>
<dbReference type="STRING" id="658187.LDG_5476"/>
<gene>
    <name evidence="1" type="ORF">LDG_5476</name>
</gene>
<reference evidence="1 2" key="1">
    <citation type="journal article" date="2011" name="BMC Genomics">
        <title>Insight into cross-talk between intra-amoebal pathogens.</title>
        <authorList>
            <person name="Gimenez G."/>
            <person name="Bertelli C."/>
            <person name="Moliner C."/>
            <person name="Robert C."/>
            <person name="Raoult D."/>
            <person name="Fournier P.E."/>
            <person name="Greub G."/>
        </authorList>
    </citation>
    <scope>NUCLEOTIDE SEQUENCE [LARGE SCALE GENOMIC DNA]</scope>
    <source>
        <strain evidence="1 2">LLAP12</strain>
    </source>
</reference>
<accession>G9EJW0</accession>
<dbReference type="AlphaFoldDB" id="G9EJW0"/>
<proteinExistence type="predicted"/>
<evidence type="ECO:0000313" key="2">
    <source>
        <dbReference type="Proteomes" id="UP000002770"/>
    </source>
</evidence>
<dbReference type="HOGENOM" id="CLU_3345274_0_0_6"/>